<organism evidence="1">
    <name type="scientific">Arion vulgaris</name>
    <dbReference type="NCBI Taxonomy" id="1028688"/>
    <lineage>
        <taxon>Eukaryota</taxon>
        <taxon>Metazoa</taxon>
        <taxon>Spiralia</taxon>
        <taxon>Lophotrochozoa</taxon>
        <taxon>Mollusca</taxon>
        <taxon>Gastropoda</taxon>
        <taxon>Heterobranchia</taxon>
        <taxon>Euthyneura</taxon>
        <taxon>Panpulmonata</taxon>
        <taxon>Eupulmonata</taxon>
        <taxon>Stylommatophora</taxon>
        <taxon>Helicina</taxon>
        <taxon>Arionoidea</taxon>
        <taxon>Arionidae</taxon>
        <taxon>Arion</taxon>
    </lineage>
</organism>
<feature type="non-terminal residue" evidence="1">
    <location>
        <position position="1"/>
    </location>
</feature>
<dbReference type="AlphaFoldDB" id="A0A0B7AV62"/>
<reference evidence="1" key="1">
    <citation type="submission" date="2014-12" db="EMBL/GenBank/DDBJ databases">
        <title>Insight into the proteome of Arion vulgaris.</title>
        <authorList>
            <person name="Aradska J."/>
            <person name="Bulat T."/>
            <person name="Smidak R."/>
            <person name="Sarate P."/>
            <person name="Gangsoo J."/>
            <person name="Sialana F."/>
            <person name="Bilban M."/>
            <person name="Lubec G."/>
        </authorList>
    </citation>
    <scope>NUCLEOTIDE SEQUENCE</scope>
    <source>
        <tissue evidence="1">Skin</tissue>
    </source>
</reference>
<accession>A0A0B7AV62</accession>
<name>A0A0B7AV62_9EUPU</name>
<gene>
    <name evidence="1" type="primary">ORF145238</name>
</gene>
<sequence length="115" mass="12448">GIEPALTWSLSPAVQRATNTLGKHLIADNASYDDIFDTDVYVYRGEKSGRGFLVSAHGRVPAEQSGAYGTSTSSMRMKIEAITAALQQLSGTEILRSLLYLSVDDLKDPGWQVAE</sequence>
<dbReference type="EMBL" id="HACG01038054">
    <property type="protein sequence ID" value="CEK84919.1"/>
    <property type="molecule type" value="Transcribed_RNA"/>
</dbReference>
<protein>
    <submittedName>
        <fullName evidence="1">Uncharacterized protein</fullName>
    </submittedName>
</protein>
<proteinExistence type="predicted"/>
<evidence type="ECO:0000313" key="1">
    <source>
        <dbReference type="EMBL" id="CEK84919.1"/>
    </source>
</evidence>